<gene>
    <name evidence="1" type="ORF">EWM59_20615</name>
</gene>
<dbReference type="AlphaFoldDB" id="A0A4Q5LVN6"/>
<evidence type="ECO:0000313" key="2">
    <source>
        <dbReference type="Proteomes" id="UP000293162"/>
    </source>
</evidence>
<keyword evidence="2" id="KW-1185">Reference proteome</keyword>
<dbReference type="RefSeq" id="WP_130023145.1">
    <property type="nucleotide sequence ID" value="NZ_SEWF01000038.1"/>
</dbReference>
<organism evidence="1 2">
    <name type="scientific">Emticicia agri</name>
    <dbReference type="NCBI Taxonomy" id="2492393"/>
    <lineage>
        <taxon>Bacteria</taxon>
        <taxon>Pseudomonadati</taxon>
        <taxon>Bacteroidota</taxon>
        <taxon>Cytophagia</taxon>
        <taxon>Cytophagales</taxon>
        <taxon>Leadbetterellaceae</taxon>
        <taxon>Emticicia</taxon>
    </lineage>
</organism>
<sequence>MSINLNNISLKLLNMSSISEKNASQLIKYELMEDKPTMIARFGSTEIKAILYPRLPSPIRSIVRERIFRNMEVLSGFFPSNDSNIYRFSELMIEDMQELDILGSWRAEEKFLKDFINKSIKVELKALEPYFSNEPWSAVLEGKKVLVINPFSETIKKQYNEKRKLLFSNKFVLPEFHLDTIQAVQTIARNGSDFKDWFEALNYMKSAINEKDFDIAIIGCGAYGFPLAAHIKRLGKKAIHLGGPTQILFGVKGKRWEENNSFLNIINEHFISPSIYETPKDINKVEQGCYW</sequence>
<dbReference type="EMBL" id="SEWF01000038">
    <property type="protein sequence ID" value="RYU93724.1"/>
    <property type="molecule type" value="Genomic_DNA"/>
</dbReference>
<dbReference type="Proteomes" id="UP000293162">
    <property type="component" value="Unassembled WGS sequence"/>
</dbReference>
<protein>
    <submittedName>
        <fullName evidence="1">Uncharacterized protein</fullName>
    </submittedName>
</protein>
<name>A0A4Q5LVN6_9BACT</name>
<comment type="caution">
    <text evidence="1">The sequence shown here is derived from an EMBL/GenBank/DDBJ whole genome shotgun (WGS) entry which is preliminary data.</text>
</comment>
<dbReference type="OrthoDB" id="9795420at2"/>
<evidence type="ECO:0000313" key="1">
    <source>
        <dbReference type="EMBL" id="RYU93724.1"/>
    </source>
</evidence>
<proteinExistence type="predicted"/>
<reference evidence="1 2" key="1">
    <citation type="submission" date="2019-02" db="EMBL/GenBank/DDBJ databases">
        <title>Bacterial novel species Emticicia sp. 17J42-9 isolated from soil.</title>
        <authorList>
            <person name="Jung H.-Y."/>
        </authorList>
    </citation>
    <scope>NUCLEOTIDE SEQUENCE [LARGE SCALE GENOMIC DNA]</scope>
    <source>
        <strain evidence="1 2">17J42-9</strain>
    </source>
</reference>
<accession>A0A4Q5LVN6</accession>